<feature type="domain" description="Glycosyltransferase 2-like" evidence="1">
    <location>
        <begin position="28"/>
        <end position="153"/>
    </location>
</feature>
<accession>A0A401FVE3</accession>
<gene>
    <name evidence="2" type="ORF">DENIS_1895</name>
</gene>
<reference evidence="3" key="2">
    <citation type="submission" date="2019-01" db="EMBL/GenBank/DDBJ databases">
        <title>Genome sequence of Desulfonema ishimotonii strain Tokyo 01.</title>
        <authorList>
            <person name="Fukui M."/>
        </authorList>
    </citation>
    <scope>NUCLEOTIDE SEQUENCE [LARGE SCALE GENOMIC DNA]</scope>
    <source>
        <strain evidence="3">Tokyo 01</strain>
    </source>
</reference>
<dbReference type="PANTHER" id="PTHR48090">
    <property type="entry name" value="UNDECAPRENYL-PHOSPHATE 4-DEOXY-4-FORMAMIDO-L-ARABINOSE TRANSFERASE-RELATED"/>
    <property type="match status" value="1"/>
</dbReference>
<proteinExistence type="predicted"/>
<keyword evidence="3" id="KW-1185">Reference proteome</keyword>
<protein>
    <submittedName>
        <fullName evidence="2">Glycosyl transferase family 2</fullName>
    </submittedName>
</protein>
<name>A0A401FVE3_9BACT</name>
<dbReference type="SUPFAM" id="SSF53448">
    <property type="entry name" value="Nucleotide-diphospho-sugar transferases"/>
    <property type="match status" value="1"/>
</dbReference>
<dbReference type="RefSeq" id="WP_166405006.1">
    <property type="nucleotide sequence ID" value="NZ_BEXT01000001.1"/>
</dbReference>
<reference evidence="3" key="1">
    <citation type="submission" date="2017-11" db="EMBL/GenBank/DDBJ databases">
        <authorList>
            <person name="Watanabe M."/>
            <person name="Kojima H."/>
        </authorList>
    </citation>
    <scope>NUCLEOTIDE SEQUENCE [LARGE SCALE GENOMIC DNA]</scope>
    <source>
        <strain evidence="3">Tokyo 01</strain>
    </source>
</reference>
<dbReference type="EMBL" id="BEXT01000001">
    <property type="protein sequence ID" value="GBC60935.1"/>
    <property type="molecule type" value="Genomic_DNA"/>
</dbReference>
<dbReference type="GO" id="GO:0016740">
    <property type="term" value="F:transferase activity"/>
    <property type="evidence" value="ECO:0007669"/>
    <property type="project" value="UniProtKB-KW"/>
</dbReference>
<dbReference type="AlphaFoldDB" id="A0A401FVE3"/>
<dbReference type="Proteomes" id="UP000288096">
    <property type="component" value="Unassembled WGS sequence"/>
</dbReference>
<dbReference type="Pfam" id="PF00535">
    <property type="entry name" value="Glycos_transf_2"/>
    <property type="match status" value="1"/>
</dbReference>
<sequence>MNAANKAIRFISSDKIQPERAESRPLVSVVAPAYNEALIIEKNLAVLCEYMETLEDEYRWELIVVNDGSRDETGELADAFSRNRDNVRVLHHIRNFGLGQALRYGFNNCRGDYVVTMDLDLSYSPDHIGRLLTRIRETRAKIVIASPYAEGGKCQTCRG</sequence>
<dbReference type="InterPro" id="IPR001173">
    <property type="entry name" value="Glyco_trans_2-like"/>
</dbReference>
<evidence type="ECO:0000313" key="2">
    <source>
        <dbReference type="EMBL" id="GBC60935.1"/>
    </source>
</evidence>
<dbReference type="Gene3D" id="3.90.550.10">
    <property type="entry name" value="Spore Coat Polysaccharide Biosynthesis Protein SpsA, Chain A"/>
    <property type="match status" value="1"/>
</dbReference>
<evidence type="ECO:0000313" key="3">
    <source>
        <dbReference type="Proteomes" id="UP000288096"/>
    </source>
</evidence>
<evidence type="ECO:0000259" key="1">
    <source>
        <dbReference type="Pfam" id="PF00535"/>
    </source>
</evidence>
<dbReference type="InterPro" id="IPR050256">
    <property type="entry name" value="Glycosyltransferase_2"/>
</dbReference>
<comment type="caution">
    <text evidence="2">The sequence shown here is derived from an EMBL/GenBank/DDBJ whole genome shotgun (WGS) entry which is preliminary data.</text>
</comment>
<keyword evidence="2" id="KW-0808">Transferase</keyword>
<dbReference type="InterPro" id="IPR029044">
    <property type="entry name" value="Nucleotide-diphossugar_trans"/>
</dbReference>
<dbReference type="CDD" id="cd04179">
    <property type="entry name" value="DPM_DPG-synthase_like"/>
    <property type="match status" value="1"/>
</dbReference>
<organism evidence="2 3">
    <name type="scientific">Desulfonema ishimotonii</name>
    <dbReference type="NCBI Taxonomy" id="45657"/>
    <lineage>
        <taxon>Bacteria</taxon>
        <taxon>Pseudomonadati</taxon>
        <taxon>Thermodesulfobacteriota</taxon>
        <taxon>Desulfobacteria</taxon>
        <taxon>Desulfobacterales</taxon>
        <taxon>Desulfococcaceae</taxon>
        <taxon>Desulfonema</taxon>
    </lineage>
</organism>